<keyword evidence="1" id="KW-0472">Membrane</keyword>
<dbReference type="EMBL" id="LNZB01000001">
    <property type="protein sequence ID" value="KTD83114.1"/>
    <property type="molecule type" value="Genomic_DNA"/>
</dbReference>
<reference evidence="2 3" key="1">
    <citation type="submission" date="2015-11" db="EMBL/GenBank/DDBJ databases">
        <title>Genomic analysis of 38 Legionella species identifies large and diverse effector repertoires.</title>
        <authorList>
            <person name="Burstein D."/>
            <person name="Amaro F."/>
            <person name="Zusman T."/>
            <person name="Lifshitz Z."/>
            <person name="Cohen O."/>
            <person name="Gilbert J.A."/>
            <person name="Pupko T."/>
            <person name="Shuman H.A."/>
            <person name="Segal G."/>
        </authorList>
    </citation>
    <scope>NUCLEOTIDE SEQUENCE [LARGE SCALE GENOMIC DNA]</scope>
    <source>
        <strain evidence="2 3">ATCC 51914</strain>
    </source>
</reference>
<dbReference type="PATRIC" id="fig|66969.6.peg.22"/>
<dbReference type="RefSeq" id="WP_058478901.1">
    <property type="nucleotide sequence ID" value="NZ_CAAAIQ010000028.1"/>
</dbReference>
<evidence type="ECO:0000313" key="2">
    <source>
        <dbReference type="EMBL" id="KTD83114.1"/>
    </source>
</evidence>
<gene>
    <name evidence="2" type="ORF">Lwal_0022</name>
</gene>
<dbReference type="STRING" id="66969.Lwal_0022"/>
<sequence length="224" mass="25992">MNLDTSAPLVFFGLFPGLCFSVFYLKGIKEYARNDNLKLLSFHSFFAVIFLALFLIACLLFSVVLNNAYFSLSKHAEEIRFEYKLISMIALYLSSFYVAARVGLFLAKKEIGYKYIKPDSHWNKLFSKNEQDQFDFFITVIVETGGQTWLYIGAMQDYSTNNGELEYIQIRSPYRRTVDKNESPSKFKAPFEDRFYKINSDTLIIKYADIKSIGIKTMEIDESN</sequence>
<keyword evidence="1" id="KW-0812">Transmembrane</keyword>
<dbReference type="AlphaFoldDB" id="A0A0W1AP72"/>
<dbReference type="Proteomes" id="UP000054729">
    <property type="component" value="Unassembled WGS sequence"/>
</dbReference>
<evidence type="ECO:0008006" key="4">
    <source>
        <dbReference type="Google" id="ProtNLM"/>
    </source>
</evidence>
<feature type="transmembrane region" description="Helical" evidence="1">
    <location>
        <begin position="85"/>
        <end position="107"/>
    </location>
</feature>
<organism evidence="2 3">
    <name type="scientific">Legionella waltersii</name>
    <dbReference type="NCBI Taxonomy" id="66969"/>
    <lineage>
        <taxon>Bacteria</taxon>
        <taxon>Pseudomonadati</taxon>
        <taxon>Pseudomonadota</taxon>
        <taxon>Gammaproteobacteria</taxon>
        <taxon>Legionellales</taxon>
        <taxon>Legionellaceae</taxon>
        <taxon>Legionella</taxon>
    </lineage>
</organism>
<keyword evidence="3" id="KW-1185">Reference proteome</keyword>
<feature type="transmembrane region" description="Helical" evidence="1">
    <location>
        <begin position="6"/>
        <end position="25"/>
    </location>
</feature>
<evidence type="ECO:0000313" key="3">
    <source>
        <dbReference type="Proteomes" id="UP000054729"/>
    </source>
</evidence>
<comment type="caution">
    <text evidence="2">The sequence shown here is derived from an EMBL/GenBank/DDBJ whole genome shotgun (WGS) entry which is preliminary data.</text>
</comment>
<protein>
    <recommendedName>
        <fullName evidence="4">Transmembrane protein</fullName>
    </recommendedName>
</protein>
<proteinExistence type="predicted"/>
<keyword evidence="1" id="KW-1133">Transmembrane helix</keyword>
<accession>A0A0W1AP72</accession>
<name>A0A0W1AP72_9GAMM</name>
<feature type="transmembrane region" description="Helical" evidence="1">
    <location>
        <begin position="45"/>
        <end position="65"/>
    </location>
</feature>
<evidence type="ECO:0000256" key="1">
    <source>
        <dbReference type="SAM" id="Phobius"/>
    </source>
</evidence>